<dbReference type="SUPFAM" id="SSF57756">
    <property type="entry name" value="Retrovirus zinc finger-like domains"/>
    <property type="match status" value="1"/>
</dbReference>
<proteinExistence type="predicted"/>
<dbReference type="InterPro" id="IPR057670">
    <property type="entry name" value="SH3_retrovirus"/>
</dbReference>
<name>A0A061FSH7_THECC</name>
<dbReference type="HOGENOM" id="CLU_549097_0_0_1"/>
<keyword evidence="1" id="KW-0645">Protease</keyword>
<evidence type="ECO:0000259" key="3">
    <source>
        <dbReference type="Pfam" id="PF22936"/>
    </source>
</evidence>
<accession>A0A061FSH7</accession>
<dbReference type="Pfam" id="PF22936">
    <property type="entry name" value="Pol_BBD"/>
    <property type="match status" value="1"/>
</dbReference>
<dbReference type="Pfam" id="PF13456">
    <property type="entry name" value="RVT_3"/>
    <property type="match status" value="1"/>
</dbReference>
<gene>
    <name evidence="5" type="ORF">TCM_045230</name>
</gene>
<dbReference type="PANTHER" id="PTHR42648">
    <property type="entry name" value="TRANSPOSASE, PUTATIVE-RELATED"/>
    <property type="match status" value="1"/>
</dbReference>
<evidence type="ECO:0000313" key="6">
    <source>
        <dbReference type="Proteomes" id="UP000026915"/>
    </source>
</evidence>
<dbReference type="Pfam" id="PF25597">
    <property type="entry name" value="SH3_retrovirus"/>
    <property type="match status" value="1"/>
</dbReference>
<organism evidence="5 6">
    <name type="scientific">Theobroma cacao</name>
    <name type="common">Cacao</name>
    <name type="synonym">Cocoa</name>
    <dbReference type="NCBI Taxonomy" id="3641"/>
    <lineage>
        <taxon>Eukaryota</taxon>
        <taxon>Viridiplantae</taxon>
        <taxon>Streptophyta</taxon>
        <taxon>Embryophyta</taxon>
        <taxon>Tracheophyta</taxon>
        <taxon>Spermatophyta</taxon>
        <taxon>Magnoliopsida</taxon>
        <taxon>eudicotyledons</taxon>
        <taxon>Gunneridae</taxon>
        <taxon>Pentapetalae</taxon>
        <taxon>rosids</taxon>
        <taxon>malvids</taxon>
        <taxon>Malvales</taxon>
        <taxon>Malvaceae</taxon>
        <taxon>Byttnerioideae</taxon>
        <taxon>Theobroma</taxon>
    </lineage>
</organism>
<dbReference type="GO" id="GO:0003676">
    <property type="term" value="F:nucleic acid binding"/>
    <property type="evidence" value="ECO:0007669"/>
    <property type="project" value="InterPro"/>
</dbReference>
<dbReference type="eggNOG" id="KOG0017">
    <property type="taxonomic scope" value="Eukaryota"/>
</dbReference>
<dbReference type="InParanoid" id="A0A061FSH7"/>
<dbReference type="Gramene" id="EOY19853">
    <property type="protein sequence ID" value="EOY19853"/>
    <property type="gene ID" value="TCM_045230"/>
</dbReference>
<evidence type="ECO:0000256" key="1">
    <source>
        <dbReference type="ARBA" id="ARBA00022670"/>
    </source>
</evidence>
<dbReference type="InterPro" id="IPR039537">
    <property type="entry name" value="Retrotran_Ty1/copia-like"/>
</dbReference>
<sequence>METNNRRFRSKGLTLHSDAAIEKVDGTTRVGAVFIIRRPNGGFLCAARRKMKCCESVEEAELRALVCPTGFTMISALQAAELRISARDEVSGEKALLAKNKSKENFEVFTRKNFKEKEKKATQSSQSSNRKGRLKLCSYSKKRNHTNEHCWLKPDAKCKICSQLGHIDRVCKNKAIEDKSAQPNENSELTEEVLITAQTNLESDIKNSEWLLDSSNSRHITPFEAVFVDLDKNYQSKVKIGHGIYLHAYCKGKVHMQTSTGHSMLCQLGKISKKPFPSVSYSQAKCKLELLHFDVGGPISEESLNGSMEVSIPLMNSHNFLNKKGYSVNLLLLTLLSKMEPSVAHLKVFGCVCYVHIPKSLRDTLHQKVESGVFIGFNTQAKAYEPQPVTFIHHIQTFTAKDQVEIERDENIDDQLVMGTRSVIEEPSCYAKASWGPVWSKAMQEELQIIHKNGTWSLVDRPANRNTIGVKWIFKKELNPYGSLNKCKARLMAKGYS</sequence>
<evidence type="ECO:0000259" key="2">
    <source>
        <dbReference type="Pfam" id="PF13456"/>
    </source>
</evidence>
<reference evidence="5 6" key="1">
    <citation type="journal article" date="2013" name="Genome Biol.">
        <title>The genome sequence of the most widely cultivated cacao type and its use to identify candidate genes regulating pod color.</title>
        <authorList>
            <person name="Motamayor J.C."/>
            <person name="Mockaitis K."/>
            <person name="Schmutz J."/>
            <person name="Haiminen N."/>
            <person name="Iii D.L."/>
            <person name="Cornejo O."/>
            <person name="Findley S.D."/>
            <person name="Zheng P."/>
            <person name="Utro F."/>
            <person name="Royaert S."/>
            <person name="Saski C."/>
            <person name="Jenkins J."/>
            <person name="Podicheti R."/>
            <person name="Zhao M."/>
            <person name="Scheffler B.E."/>
            <person name="Stack J.C."/>
            <person name="Feltus F.A."/>
            <person name="Mustiga G.M."/>
            <person name="Amores F."/>
            <person name="Phillips W."/>
            <person name="Marelli J.P."/>
            <person name="May G.D."/>
            <person name="Shapiro H."/>
            <person name="Ma J."/>
            <person name="Bustamante C.D."/>
            <person name="Schnell R.J."/>
            <person name="Main D."/>
            <person name="Gilbert D."/>
            <person name="Parida L."/>
            <person name="Kuhn D.N."/>
        </authorList>
    </citation>
    <scope>NUCLEOTIDE SEQUENCE [LARGE SCALE GENOMIC DNA]</scope>
    <source>
        <strain evidence="6">cv. Matina 1-6</strain>
    </source>
</reference>
<protein>
    <submittedName>
        <fullName evidence="5">Uncharacterized protein</fullName>
    </submittedName>
</protein>
<dbReference type="InterPro" id="IPR036875">
    <property type="entry name" value="Znf_CCHC_sf"/>
</dbReference>
<keyword evidence="1" id="KW-0378">Hydrolase</keyword>
<dbReference type="EMBL" id="CM001888">
    <property type="protein sequence ID" value="EOY19853.1"/>
    <property type="molecule type" value="Genomic_DNA"/>
</dbReference>
<feature type="domain" description="Retrovirus-related Pol polyprotein from transposon TNT 1-94-like beta-barrel" evidence="3">
    <location>
        <begin position="210"/>
        <end position="262"/>
    </location>
</feature>
<dbReference type="Proteomes" id="UP000026915">
    <property type="component" value="Chromosome 10"/>
</dbReference>
<dbReference type="GO" id="GO:0004523">
    <property type="term" value="F:RNA-DNA hybrid ribonuclease activity"/>
    <property type="evidence" value="ECO:0007669"/>
    <property type="project" value="InterPro"/>
</dbReference>
<keyword evidence="6" id="KW-1185">Reference proteome</keyword>
<dbReference type="GO" id="GO:0006508">
    <property type="term" value="P:proteolysis"/>
    <property type="evidence" value="ECO:0007669"/>
    <property type="project" value="UniProtKB-KW"/>
</dbReference>
<dbReference type="GO" id="GO:0008233">
    <property type="term" value="F:peptidase activity"/>
    <property type="evidence" value="ECO:0007669"/>
    <property type="project" value="UniProtKB-KW"/>
</dbReference>
<dbReference type="AlphaFoldDB" id="A0A061FSH7"/>
<dbReference type="InterPro" id="IPR054722">
    <property type="entry name" value="PolX-like_BBD"/>
</dbReference>
<dbReference type="InterPro" id="IPR002156">
    <property type="entry name" value="RNaseH_domain"/>
</dbReference>
<dbReference type="PANTHER" id="PTHR42648:SF18">
    <property type="entry name" value="RETROTRANSPOSON, UNCLASSIFIED-LIKE PROTEIN"/>
    <property type="match status" value="1"/>
</dbReference>
<evidence type="ECO:0000259" key="4">
    <source>
        <dbReference type="Pfam" id="PF25597"/>
    </source>
</evidence>
<feature type="domain" description="RNase H type-1" evidence="2">
    <location>
        <begin position="18"/>
        <end position="67"/>
    </location>
</feature>
<feature type="domain" description="Retroviral polymerase SH3-like" evidence="4">
    <location>
        <begin position="351"/>
        <end position="384"/>
    </location>
</feature>
<evidence type="ECO:0000313" key="5">
    <source>
        <dbReference type="EMBL" id="EOY19853.1"/>
    </source>
</evidence>
<dbReference type="GO" id="GO:0008270">
    <property type="term" value="F:zinc ion binding"/>
    <property type="evidence" value="ECO:0007669"/>
    <property type="project" value="InterPro"/>
</dbReference>